<feature type="coiled-coil region" evidence="1">
    <location>
        <begin position="14"/>
        <end position="52"/>
    </location>
</feature>
<keyword evidence="2" id="KW-1133">Transmembrane helix</keyword>
<reference evidence="3" key="1">
    <citation type="submission" date="2021-04" db="EMBL/GenBank/DDBJ databases">
        <title>Genome sequence of Woronichinia naegeliana from Washington state freshwater lake bloom.</title>
        <authorList>
            <person name="Dreher T.W."/>
        </authorList>
    </citation>
    <scope>NUCLEOTIDE SEQUENCE</scope>
    <source>
        <strain evidence="3">WA131</strain>
    </source>
</reference>
<keyword evidence="1" id="KW-0175">Coiled coil</keyword>
<dbReference type="EMBL" id="CP073041">
    <property type="protein sequence ID" value="UXE61075.1"/>
    <property type="molecule type" value="Genomic_DNA"/>
</dbReference>
<evidence type="ECO:0000256" key="2">
    <source>
        <dbReference type="SAM" id="Phobius"/>
    </source>
</evidence>
<sequence>MTEQEQLTRILTLVELSNSRLDKLDQDIRATNQRLEQESKVATQRLENEVKRWDDRFFQLVKEQGQTARTIIIAAASVVVLSPVLGAVTEFVGRFLVKRSPF</sequence>
<feature type="transmembrane region" description="Helical" evidence="2">
    <location>
        <begin position="71"/>
        <end position="97"/>
    </location>
</feature>
<name>A0A977PX19_9CYAN</name>
<dbReference type="Proteomes" id="UP001065613">
    <property type="component" value="Chromosome"/>
</dbReference>
<proteinExistence type="predicted"/>
<keyword evidence="2" id="KW-0472">Membrane</keyword>
<evidence type="ECO:0000313" key="3">
    <source>
        <dbReference type="EMBL" id="UXE61075.1"/>
    </source>
</evidence>
<organism evidence="3">
    <name type="scientific">Woronichinia naegeliana WA131</name>
    <dbReference type="NCBI Taxonomy" id="2824559"/>
    <lineage>
        <taxon>Bacteria</taxon>
        <taxon>Bacillati</taxon>
        <taxon>Cyanobacteriota</taxon>
        <taxon>Cyanophyceae</taxon>
        <taxon>Synechococcales</taxon>
        <taxon>Coelosphaeriaceae</taxon>
        <taxon>Woronichinia</taxon>
    </lineage>
</organism>
<dbReference type="KEGG" id="wna:KA717_37665"/>
<gene>
    <name evidence="3" type="ORF">KA717_37665</name>
</gene>
<keyword evidence="2" id="KW-0812">Transmembrane</keyword>
<evidence type="ECO:0000256" key="1">
    <source>
        <dbReference type="SAM" id="Coils"/>
    </source>
</evidence>
<accession>A0A977PX19</accession>
<protein>
    <submittedName>
        <fullName evidence="3">Uncharacterized protein</fullName>
    </submittedName>
</protein>
<dbReference type="AlphaFoldDB" id="A0A977PX19"/>